<name>J3MWG1_ORYBR</name>
<evidence type="ECO:0000313" key="2">
    <source>
        <dbReference type="Proteomes" id="UP000006038"/>
    </source>
</evidence>
<organism evidence="1">
    <name type="scientific">Oryza brachyantha</name>
    <name type="common">malo sina</name>
    <dbReference type="NCBI Taxonomy" id="4533"/>
    <lineage>
        <taxon>Eukaryota</taxon>
        <taxon>Viridiplantae</taxon>
        <taxon>Streptophyta</taxon>
        <taxon>Embryophyta</taxon>
        <taxon>Tracheophyta</taxon>
        <taxon>Spermatophyta</taxon>
        <taxon>Magnoliopsida</taxon>
        <taxon>Liliopsida</taxon>
        <taxon>Poales</taxon>
        <taxon>Poaceae</taxon>
        <taxon>BOP clade</taxon>
        <taxon>Oryzoideae</taxon>
        <taxon>Oryzeae</taxon>
        <taxon>Oryzinae</taxon>
        <taxon>Oryza</taxon>
    </lineage>
</organism>
<proteinExistence type="predicted"/>
<accession>J3MWG1</accession>
<dbReference type="AlphaFoldDB" id="J3MWG1"/>
<keyword evidence="2" id="KW-1185">Reference proteome</keyword>
<sequence length="64" mass="7364">RNSGFFVDLKNQKERKSNGCMRKGARALVLKHPVEPETFLQFRFQLQIKPGRQLLTLTNFGLGC</sequence>
<dbReference type="EnsemblPlants" id="OB09G13400.1">
    <property type="protein sequence ID" value="OB09G13400.1"/>
    <property type="gene ID" value="OB09G13400"/>
</dbReference>
<dbReference type="Proteomes" id="UP000006038">
    <property type="component" value="Chromosome 9"/>
</dbReference>
<reference evidence="1" key="2">
    <citation type="submission" date="2013-04" db="UniProtKB">
        <authorList>
            <consortium name="EnsemblPlants"/>
        </authorList>
    </citation>
    <scope>IDENTIFICATION</scope>
</reference>
<dbReference type="HOGENOM" id="CLU_2874539_0_0_1"/>
<reference evidence="1" key="1">
    <citation type="journal article" date="2013" name="Nat. Commun.">
        <title>Whole-genome sequencing of Oryza brachyantha reveals mechanisms underlying Oryza genome evolution.</title>
        <authorList>
            <person name="Chen J."/>
            <person name="Huang Q."/>
            <person name="Gao D."/>
            <person name="Wang J."/>
            <person name="Lang Y."/>
            <person name="Liu T."/>
            <person name="Li B."/>
            <person name="Bai Z."/>
            <person name="Luis Goicoechea J."/>
            <person name="Liang C."/>
            <person name="Chen C."/>
            <person name="Zhang W."/>
            <person name="Sun S."/>
            <person name="Liao Y."/>
            <person name="Zhang X."/>
            <person name="Yang L."/>
            <person name="Song C."/>
            <person name="Wang M."/>
            <person name="Shi J."/>
            <person name="Liu G."/>
            <person name="Liu J."/>
            <person name="Zhou H."/>
            <person name="Zhou W."/>
            <person name="Yu Q."/>
            <person name="An N."/>
            <person name="Chen Y."/>
            <person name="Cai Q."/>
            <person name="Wang B."/>
            <person name="Liu B."/>
            <person name="Min J."/>
            <person name="Huang Y."/>
            <person name="Wu H."/>
            <person name="Li Z."/>
            <person name="Zhang Y."/>
            <person name="Yin Y."/>
            <person name="Song W."/>
            <person name="Jiang J."/>
            <person name="Jackson S.A."/>
            <person name="Wing R.A."/>
            <person name="Wang J."/>
            <person name="Chen M."/>
        </authorList>
    </citation>
    <scope>NUCLEOTIDE SEQUENCE [LARGE SCALE GENOMIC DNA]</scope>
    <source>
        <strain evidence="1">cv. IRGC 101232</strain>
    </source>
</reference>
<dbReference type="Gramene" id="OB09G13400.1">
    <property type="protein sequence ID" value="OB09G13400.1"/>
    <property type="gene ID" value="OB09G13400"/>
</dbReference>
<protein>
    <submittedName>
        <fullName evidence="1">Uncharacterized protein</fullName>
    </submittedName>
</protein>
<evidence type="ECO:0000313" key="1">
    <source>
        <dbReference type="EnsemblPlants" id="OB09G13400.1"/>
    </source>
</evidence>